<evidence type="ECO:0000313" key="1">
    <source>
        <dbReference type="EMBL" id="KAB2808342.1"/>
    </source>
</evidence>
<dbReference type="EMBL" id="WBVM01000003">
    <property type="protein sequence ID" value="KAB2808342.1"/>
    <property type="molecule type" value="Genomic_DNA"/>
</dbReference>
<accession>A0A7J5DTW8</accession>
<protein>
    <submittedName>
        <fullName evidence="1">Uncharacterized protein</fullName>
    </submittedName>
</protein>
<evidence type="ECO:0000313" key="2">
    <source>
        <dbReference type="Proteomes" id="UP000449906"/>
    </source>
</evidence>
<proteinExistence type="predicted"/>
<organism evidence="1 2">
    <name type="scientific">Nocardioides simplex</name>
    <name type="common">Arthrobacter simplex</name>
    <dbReference type="NCBI Taxonomy" id="2045"/>
    <lineage>
        <taxon>Bacteria</taxon>
        <taxon>Bacillati</taxon>
        <taxon>Actinomycetota</taxon>
        <taxon>Actinomycetes</taxon>
        <taxon>Propionibacteriales</taxon>
        <taxon>Nocardioidaceae</taxon>
        <taxon>Pimelobacter</taxon>
    </lineage>
</organism>
<dbReference type="RefSeq" id="WP_151582022.1">
    <property type="nucleotide sequence ID" value="NZ_WBVM01000003.1"/>
</dbReference>
<reference evidence="1 2" key="1">
    <citation type="submission" date="2019-09" db="EMBL/GenBank/DDBJ databases">
        <title>Pimelobacter sp. isolated from Paulinella.</title>
        <authorList>
            <person name="Jeong S.E."/>
        </authorList>
    </citation>
    <scope>NUCLEOTIDE SEQUENCE [LARGE SCALE GENOMIC DNA]</scope>
    <source>
        <strain evidence="1 2">Pch-N</strain>
    </source>
</reference>
<sequence length="98" mass="11103">MSAITDKAKPVAWLSPWLNDGKQSGFKPGDKIEVSNQRGVTLVGEVWDKGEKAGDLWVVVDGRTYDVRHRRPSCVADLKARTRIRRPVKRDARGRFSR</sequence>
<gene>
    <name evidence="1" type="ORF">F9L07_22770</name>
</gene>
<dbReference type="AlphaFoldDB" id="A0A7J5DTW8"/>
<comment type="caution">
    <text evidence="1">The sequence shown here is derived from an EMBL/GenBank/DDBJ whole genome shotgun (WGS) entry which is preliminary data.</text>
</comment>
<name>A0A7J5DTW8_NOCSI</name>
<dbReference type="Proteomes" id="UP000449906">
    <property type="component" value="Unassembled WGS sequence"/>
</dbReference>